<keyword evidence="4" id="KW-0472">Membrane</keyword>
<dbReference type="InterPro" id="IPR002123">
    <property type="entry name" value="Plipid/glycerol_acylTrfase"/>
</dbReference>
<dbReference type="InParanoid" id="F2U1N1"/>
<feature type="transmembrane region" description="Helical" evidence="4">
    <location>
        <begin position="299"/>
        <end position="319"/>
    </location>
</feature>
<organism evidence="6 7">
    <name type="scientific">Salpingoeca rosetta (strain ATCC 50818 / BSB-021)</name>
    <dbReference type="NCBI Taxonomy" id="946362"/>
    <lineage>
        <taxon>Eukaryota</taxon>
        <taxon>Choanoflagellata</taxon>
        <taxon>Craspedida</taxon>
        <taxon>Salpingoecidae</taxon>
        <taxon>Salpingoeca</taxon>
    </lineage>
</organism>
<dbReference type="GO" id="GO:0003841">
    <property type="term" value="F:1-acylglycerol-3-phosphate O-acyltransferase activity"/>
    <property type="evidence" value="ECO:0007669"/>
    <property type="project" value="TreeGrafter"/>
</dbReference>
<dbReference type="RefSeq" id="XP_004996737.1">
    <property type="nucleotide sequence ID" value="XM_004996680.1"/>
</dbReference>
<keyword evidence="3" id="KW-0012">Acyltransferase</keyword>
<evidence type="ECO:0000256" key="2">
    <source>
        <dbReference type="ARBA" id="ARBA00022679"/>
    </source>
</evidence>
<name>F2U1N1_SALR5</name>
<protein>
    <recommendedName>
        <fullName evidence="5">Phospholipid/glycerol acyltransferase domain-containing protein</fullName>
    </recommendedName>
</protein>
<evidence type="ECO:0000256" key="4">
    <source>
        <dbReference type="SAM" id="Phobius"/>
    </source>
</evidence>
<keyword evidence="7" id="KW-1185">Reference proteome</keyword>
<reference evidence="6" key="1">
    <citation type="submission" date="2009-08" db="EMBL/GenBank/DDBJ databases">
        <title>Annotation of Salpingoeca rosetta.</title>
        <authorList>
            <consortium name="The Broad Institute Genome Sequencing Platform"/>
            <person name="Russ C."/>
            <person name="Cuomo C."/>
            <person name="Burger G."/>
            <person name="Gray M.W."/>
            <person name="Holland P.W.H."/>
            <person name="King N."/>
            <person name="Lang F.B.F."/>
            <person name="Roger A.J."/>
            <person name="Ruiz-Trillo I."/>
            <person name="Young S.K."/>
            <person name="Zeng Q."/>
            <person name="Gargeya S."/>
            <person name="Alvarado L."/>
            <person name="Berlin A."/>
            <person name="Chapman S.B."/>
            <person name="Chen Z."/>
            <person name="Freedman E."/>
            <person name="Gellesch M."/>
            <person name="Goldberg J."/>
            <person name="Griggs A."/>
            <person name="Gujja S."/>
            <person name="Heilman E."/>
            <person name="Heiman D."/>
            <person name="Howarth C."/>
            <person name="Mehta T."/>
            <person name="Neiman D."/>
            <person name="Pearson M."/>
            <person name="Roberts A."/>
            <person name="Saif S."/>
            <person name="Shea T."/>
            <person name="Shenoy N."/>
            <person name="Sisk P."/>
            <person name="Stolte C."/>
            <person name="Sykes S."/>
            <person name="White J."/>
            <person name="Yandava C."/>
            <person name="Haas B."/>
            <person name="Nusbaum C."/>
            <person name="Birren B."/>
        </authorList>
    </citation>
    <scope>NUCLEOTIDE SEQUENCE</scope>
    <source>
        <strain evidence="6">ATCC 50818</strain>
    </source>
</reference>
<dbReference type="OMA" id="EQECSTW"/>
<dbReference type="PANTHER" id="PTHR10983">
    <property type="entry name" value="1-ACYLGLYCEROL-3-PHOSPHATE ACYLTRANSFERASE-RELATED"/>
    <property type="match status" value="1"/>
</dbReference>
<proteinExistence type="inferred from homology"/>
<dbReference type="eggNOG" id="KOG1505">
    <property type="taxonomic scope" value="Eukaryota"/>
</dbReference>
<dbReference type="Pfam" id="PF01553">
    <property type="entry name" value="Acyltransferase"/>
    <property type="match status" value="1"/>
</dbReference>
<comment type="similarity">
    <text evidence="1">Belongs to the 1-acyl-sn-glycerol-3-phosphate acyltransferase family.</text>
</comment>
<sequence>MRIARVLLSSLMFVTGLIVSTMQLAAYVLLRPISLSLFRTVNAQIAVLFWLQLIWLAEWWAKIDMQIFAPNQEVAQALEHEHKVILGNHRSDVDWLFGWVIAQKFGTLEGSKCLMKSSLLRVPGLGLSWWLSDFIFLSRNWEKDKDHLNKSTRALQHYPVPLCFMIYAEGTRMTPDKLKASQEFCRERGLPVLKNVMCPRTKGWNLVMKELRNAVDSVVTLTLEFPDVEPNLFTLLAGKPFRVHAYMERFPIDAIPKDAKASSEWCMSAFQRMDHVLEHHNKTGTFPGISINRPRSTKALVVMVAWMALIYGSILLYIAMCSQPLTAAITTAVIIGTVEAIIQVGTFLTSKMRKVKAAAKAKAKATHAAKKTE</sequence>
<dbReference type="SMART" id="SM00563">
    <property type="entry name" value="PlsC"/>
    <property type="match status" value="1"/>
</dbReference>
<evidence type="ECO:0000313" key="7">
    <source>
        <dbReference type="Proteomes" id="UP000007799"/>
    </source>
</evidence>
<dbReference type="OrthoDB" id="189226at2759"/>
<dbReference type="InterPro" id="IPR032098">
    <property type="entry name" value="Acyltransf_C"/>
</dbReference>
<evidence type="ECO:0000256" key="3">
    <source>
        <dbReference type="ARBA" id="ARBA00023315"/>
    </source>
</evidence>
<gene>
    <name evidence="6" type="ORF">PTSG_02252</name>
</gene>
<keyword evidence="4" id="KW-0812">Transmembrane</keyword>
<dbReference type="Pfam" id="PF16076">
    <property type="entry name" value="Acyltransf_C"/>
    <property type="match status" value="1"/>
</dbReference>
<evidence type="ECO:0000256" key="1">
    <source>
        <dbReference type="ARBA" id="ARBA00008655"/>
    </source>
</evidence>
<keyword evidence="2" id="KW-0808">Transferase</keyword>
<dbReference type="GeneID" id="16077330"/>
<feature type="transmembrane region" description="Helical" evidence="4">
    <location>
        <begin position="325"/>
        <end position="348"/>
    </location>
</feature>
<feature type="transmembrane region" description="Helical" evidence="4">
    <location>
        <begin position="41"/>
        <end position="61"/>
    </location>
</feature>
<dbReference type="STRING" id="946362.F2U1N1"/>
<keyword evidence="4" id="KW-1133">Transmembrane helix</keyword>
<dbReference type="AlphaFoldDB" id="F2U1N1"/>
<dbReference type="PANTHER" id="PTHR10983:SF24">
    <property type="entry name" value="1-ACYLGLYCEROL-3-PHOSPHATE O-ACYLTRANSFERASE 3, ISOFORM E-RELATED"/>
    <property type="match status" value="1"/>
</dbReference>
<dbReference type="EMBL" id="GL832959">
    <property type="protein sequence ID" value="EGD81533.1"/>
    <property type="molecule type" value="Genomic_DNA"/>
</dbReference>
<dbReference type="KEGG" id="sre:PTSG_02252"/>
<evidence type="ECO:0000259" key="5">
    <source>
        <dbReference type="SMART" id="SM00563"/>
    </source>
</evidence>
<dbReference type="FunCoup" id="F2U1N1">
    <property type="interactions" value="966"/>
</dbReference>
<accession>F2U1N1</accession>
<dbReference type="SUPFAM" id="SSF69593">
    <property type="entry name" value="Glycerol-3-phosphate (1)-acyltransferase"/>
    <property type="match status" value="1"/>
</dbReference>
<dbReference type="CDD" id="cd07990">
    <property type="entry name" value="LPLAT_LCLAT1-like"/>
    <property type="match status" value="1"/>
</dbReference>
<evidence type="ECO:0000313" key="6">
    <source>
        <dbReference type="EMBL" id="EGD81533.1"/>
    </source>
</evidence>
<feature type="domain" description="Phospholipid/glycerol acyltransferase" evidence="5">
    <location>
        <begin position="83"/>
        <end position="205"/>
    </location>
</feature>
<dbReference type="GO" id="GO:0012505">
    <property type="term" value="C:endomembrane system"/>
    <property type="evidence" value="ECO:0007669"/>
    <property type="project" value="TreeGrafter"/>
</dbReference>
<dbReference type="Proteomes" id="UP000007799">
    <property type="component" value="Unassembled WGS sequence"/>
</dbReference>